<comment type="similarity">
    <text evidence="4">Belongs to the fabD family.</text>
</comment>
<comment type="catalytic activity">
    <reaction evidence="3 4">
        <text>holo-[ACP] + malonyl-CoA = malonyl-[ACP] + CoA</text>
        <dbReference type="Rhea" id="RHEA:41792"/>
        <dbReference type="Rhea" id="RHEA-COMP:9623"/>
        <dbReference type="Rhea" id="RHEA-COMP:9685"/>
        <dbReference type="ChEBI" id="CHEBI:57287"/>
        <dbReference type="ChEBI" id="CHEBI:57384"/>
        <dbReference type="ChEBI" id="CHEBI:64479"/>
        <dbReference type="ChEBI" id="CHEBI:78449"/>
        <dbReference type="EC" id="2.3.1.39"/>
    </reaction>
</comment>
<evidence type="ECO:0000256" key="5">
    <source>
        <dbReference type="PIRSR" id="PIRSR000446-1"/>
    </source>
</evidence>
<protein>
    <recommendedName>
        <fullName evidence="4">Malonyl CoA-acyl carrier protein transacylase</fullName>
        <ecNumber evidence="4">2.3.1.39</ecNumber>
    </recommendedName>
</protein>
<dbReference type="PANTHER" id="PTHR42681">
    <property type="entry name" value="MALONYL-COA-ACYL CARRIER PROTEIN TRANSACYLASE, MITOCHONDRIAL"/>
    <property type="match status" value="1"/>
</dbReference>
<dbReference type="InterPro" id="IPR001227">
    <property type="entry name" value="Ac_transferase_dom_sf"/>
</dbReference>
<gene>
    <name evidence="7" type="ORF">EDD62_0472</name>
</gene>
<dbReference type="Pfam" id="PF00698">
    <property type="entry name" value="Acyl_transf_1"/>
    <property type="match status" value="1"/>
</dbReference>
<feature type="active site" evidence="5">
    <location>
        <position position="95"/>
    </location>
</feature>
<feature type="active site" evidence="5">
    <location>
        <position position="205"/>
    </location>
</feature>
<dbReference type="PANTHER" id="PTHR42681:SF1">
    <property type="entry name" value="MALONYL-COA-ACYL CARRIER PROTEIN TRANSACYLASE, MITOCHONDRIAL"/>
    <property type="match status" value="1"/>
</dbReference>
<dbReference type="EMBL" id="RKRK01000002">
    <property type="protein sequence ID" value="RPF57837.1"/>
    <property type="molecule type" value="Genomic_DNA"/>
</dbReference>
<dbReference type="Gene3D" id="3.30.70.250">
    <property type="entry name" value="Malonyl-CoA ACP transacylase, ACP-binding"/>
    <property type="match status" value="1"/>
</dbReference>
<dbReference type="EC" id="2.3.1.39" evidence="4"/>
<dbReference type="Proteomes" id="UP000277108">
    <property type="component" value="Unassembled WGS sequence"/>
</dbReference>
<sequence>MMKKVVLFPGQGSQTVGMFEKMVEGIDEQTKQHVNRQITALSNVVNQSFESLVNTDEAQLNITMNTQPALYIHSIVLYQYMESLGFEADLYIGHSLGELTALAASKVYSLDDGVKITRQRGELMDNAYPKGVGSMAAILKMDDHKLLELIGMIDKENHRLSIANFNTPSQTVITGHYNAVEEFVSRCKEYGAKKAIQLNVSGPFHSPLMKTIEEPFKSYVQQLNTTSSMKPIIGNYSAKEEKVQERLIDHLVKQLYSPVRFVESIERAIELGATEFIEVGNQSVLANLVKIIIKEKGYNKDAFKVTSIQTIKEAKEYLDE</sequence>
<reference evidence="7 8" key="1">
    <citation type="submission" date="2018-11" db="EMBL/GenBank/DDBJ databases">
        <title>Genomic Encyclopedia of Type Strains, Phase IV (KMG-IV): sequencing the most valuable type-strain genomes for metagenomic binning, comparative biology and taxonomic classification.</title>
        <authorList>
            <person name="Goeker M."/>
        </authorList>
    </citation>
    <scope>NUCLEOTIDE SEQUENCE [LARGE SCALE GENOMIC DNA]</scope>
    <source>
        <strain evidence="7 8">DSM 29158</strain>
    </source>
</reference>
<dbReference type="AlphaFoldDB" id="A0A3N5BJK0"/>
<dbReference type="InterPro" id="IPR050858">
    <property type="entry name" value="Mal-CoA-ACP_Trans/PKS_FabD"/>
</dbReference>
<accession>A0A3N5BJK0</accession>
<dbReference type="InterPro" id="IPR014043">
    <property type="entry name" value="Acyl_transferase_dom"/>
</dbReference>
<feature type="domain" description="Malonyl-CoA:ACP transacylase (MAT)" evidence="6">
    <location>
        <begin position="7"/>
        <end position="313"/>
    </location>
</feature>
<dbReference type="InterPro" id="IPR016035">
    <property type="entry name" value="Acyl_Trfase/lysoPLipase"/>
</dbReference>
<name>A0A3N5BJK0_9BACL</name>
<dbReference type="SMART" id="SM00827">
    <property type="entry name" value="PKS_AT"/>
    <property type="match status" value="1"/>
</dbReference>
<dbReference type="SUPFAM" id="SSF55048">
    <property type="entry name" value="Probable ACP-binding domain of malonyl-CoA ACP transacylase"/>
    <property type="match status" value="1"/>
</dbReference>
<keyword evidence="1 4" id="KW-0808">Transferase</keyword>
<evidence type="ECO:0000256" key="4">
    <source>
        <dbReference type="PIRNR" id="PIRNR000446"/>
    </source>
</evidence>
<evidence type="ECO:0000256" key="2">
    <source>
        <dbReference type="ARBA" id="ARBA00023315"/>
    </source>
</evidence>
<dbReference type="OrthoDB" id="9805460at2"/>
<evidence type="ECO:0000313" key="7">
    <source>
        <dbReference type="EMBL" id="RPF57837.1"/>
    </source>
</evidence>
<evidence type="ECO:0000256" key="1">
    <source>
        <dbReference type="ARBA" id="ARBA00022679"/>
    </source>
</evidence>
<organism evidence="7 8">
    <name type="scientific">Abyssicoccus albus</name>
    <dbReference type="NCBI Taxonomy" id="1817405"/>
    <lineage>
        <taxon>Bacteria</taxon>
        <taxon>Bacillati</taxon>
        <taxon>Bacillota</taxon>
        <taxon>Bacilli</taxon>
        <taxon>Bacillales</taxon>
        <taxon>Abyssicoccaceae</taxon>
    </lineage>
</organism>
<dbReference type="FunFam" id="3.30.70.250:FF:000001">
    <property type="entry name" value="Malonyl CoA-acyl carrier protein transacylase"/>
    <property type="match status" value="1"/>
</dbReference>
<dbReference type="Gene3D" id="3.40.366.10">
    <property type="entry name" value="Malonyl-Coenzyme A Acyl Carrier Protein, domain 2"/>
    <property type="match status" value="1"/>
</dbReference>
<dbReference type="SUPFAM" id="SSF52151">
    <property type="entry name" value="FabD/lysophospholipase-like"/>
    <property type="match status" value="1"/>
</dbReference>
<dbReference type="GO" id="GO:0006633">
    <property type="term" value="P:fatty acid biosynthetic process"/>
    <property type="evidence" value="ECO:0007669"/>
    <property type="project" value="TreeGrafter"/>
</dbReference>
<keyword evidence="8" id="KW-1185">Reference proteome</keyword>
<evidence type="ECO:0000256" key="3">
    <source>
        <dbReference type="ARBA" id="ARBA00048462"/>
    </source>
</evidence>
<dbReference type="PIRSF" id="PIRSF000446">
    <property type="entry name" value="Mct"/>
    <property type="match status" value="1"/>
</dbReference>
<evidence type="ECO:0000259" key="6">
    <source>
        <dbReference type="SMART" id="SM00827"/>
    </source>
</evidence>
<dbReference type="GO" id="GO:0005829">
    <property type="term" value="C:cytosol"/>
    <property type="evidence" value="ECO:0007669"/>
    <property type="project" value="TreeGrafter"/>
</dbReference>
<keyword evidence="2 4" id="KW-0012">Acyltransferase</keyword>
<comment type="caution">
    <text evidence="7">The sequence shown here is derived from an EMBL/GenBank/DDBJ whole genome shotgun (WGS) entry which is preliminary data.</text>
</comment>
<dbReference type="GO" id="GO:0004314">
    <property type="term" value="F:[acyl-carrier-protein] S-malonyltransferase activity"/>
    <property type="evidence" value="ECO:0007669"/>
    <property type="project" value="UniProtKB-EC"/>
</dbReference>
<evidence type="ECO:0000313" key="8">
    <source>
        <dbReference type="Proteomes" id="UP000277108"/>
    </source>
</evidence>
<dbReference type="InterPro" id="IPR024925">
    <property type="entry name" value="Malonyl_CoA-ACP_transAc"/>
</dbReference>
<proteinExistence type="inferred from homology"/>
<dbReference type="InterPro" id="IPR016036">
    <property type="entry name" value="Malonyl_transacylase_ACP-bd"/>
</dbReference>